<dbReference type="Proteomes" id="UP001600165">
    <property type="component" value="Unassembled WGS sequence"/>
</dbReference>
<sequence length="47" mass="5189">MAKPSCAPLKNNPFVSQRDPITGKWQVMFPLPKSVSAHPKQRTQSPG</sequence>
<comment type="caution">
    <text evidence="2">The sequence shown here is derived from an EMBL/GenBank/DDBJ whole genome shotgun (WGS) entry which is preliminary data.</text>
</comment>
<reference evidence="2 3" key="1">
    <citation type="submission" date="2024-10" db="EMBL/GenBank/DDBJ databases">
        <authorList>
            <person name="Ratan Roy A."/>
            <person name="Morales Sandoval P.H."/>
            <person name="De Los Santos Villalobos S."/>
            <person name="Chakraborty S."/>
            <person name="Mukherjee J."/>
        </authorList>
    </citation>
    <scope>NUCLEOTIDE SEQUENCE [LARGE SCALE GENOMIC DNA]</scope>
    <source>
        <strain evidence="2 3">S1</strain>
    </source>
</reference>
<evidence type="ECO:0000313" key="3">
    <source>
        <dbReference type="Proteomes" id="UP001600165"/>
    </source>
</evidence>
<feature type="region of interest" description="Disordered" evidence="1">
    <location>
        <begin position="1"/>
        <end position="20"/>
    </location>
</feature>
<keyword evidence="3" id="KW-1185">Reference proteome</keyword>
<name>A0ABW6IC83_9CYAN</name>
<dbReference type="RefSeq" id="WP_377962859.1">
    <property type="nucleotide sequence ID" value="NZ_JBHZOL010000031.1"/>
</dbReference>
<dbReference type="EMBL" id="JBHZOL010000031">
    <property type="protein sequence ID" value="MFE4105763.1"/>
    <property type="molecule type" value="Genomic_DNA"/>
</dbReference>
<evidence type="ECO:0000256" key="1">
    <source>
        <dbReference type="SAM" id="MobiDB-lite"/>
    </source>
</evidence>
<organism evidence="2 3">
    <name type="scientific">Almyronema epifaneia S1</name>
    <dbReference type="NCBI Taxonomy" id="2991925"/>
    <lineage>
        <taxon>Bacteria</taxon>
        <taxon>Bacillati</taxon>
        <taxon>Cyanobacteriota</taxon>
        <taxon>Cyanophyceae</taxon>
        <taxon>Nodosilineales</taxon>
        <taxon>Nodosilineaceae</taxon>
        <taxon>Almyronema</taxon>
        <taxon>Almyronema epifaneia</taxon>
    </lineage>
</organism>
<accession>A0ABW6IC83</accession>
<protein>
    <submittedName>
        <fullName evidence="2">Uncharacterized protein</fullName>
    </submittedName>
</protein>
<evidence type="ECO:0000313" key="2">
    <source>
        <dbReference type="EMBL" id="MFE4105763.1"/>
    </source>
</evidence>
<gene>
    <name evidence="2" type="ORF">ACFVKH_05710</name>
</gene>
<proteinExistence type="predicted"/>